<organism evidence="1 2">
    <name type="scientific">Puccinia graminis f. sp. tritici (strain CRL 75-36-700-3 / race SCCL)</name>
    <name type="common">Black stem rust fungus</name>
    <dbReference type="NCBI Taxonomy" id="418459"/>
    <lineage>
        <taxon>Eukaryota</taxon>
        <taxon>Fungi</taxon>
        <taxon>Dikarya</taxon>
        <taxon>Basidiomycota</taxon>
        <taxon>Pucciniomycotina</taxon>
        <taxon>Pucciniomycetes</taxon>
        <taxon>Pucciniales</taxon>
        <taxon>Pucciniaceae</taxon>
        <taxon>Puccinia</taxon>
    </lineage>
</organism>
<reference evidence="2" key="2">
    <citation type="journal article" date="2011" name="Proc. Natl. Acad. Sci. U.S.A.">
        <title>Obligate biotrophy features unraveled by the genomic analysis of rust fungi.</title>
        <authorList>
            <person name="Duplessis S."/>
            <person name="Cuomo C.A."/>
            <person name="Lin Y.-C."/>
            <person name="Aerts A."/>
            <person name="Tisserant E."/>
            <person name="Veneault-Fourrey C."/>
            <person name="Joly D.L."/>
            <person name="Hacquard S."/>
            <person name="Amselem J."/>
            <person name="Cantarel B.L."/>
            <person name="Chiu R."/>
            <person name="Coutinho P.M."/>
            <person name="Feau N."/>
            <person name="Field M."/>
            <person name="Frey P."/>
            <person name="Gelhaye E."/>
            <person name="Goldberg J."/>
            <person name="Grabherr M.G."/>
            <person name="Kodira C.D."/>
            <person name="Kohler A."/>
            <person name="Kuees U."/>
            <person name="Lindquist E.A."/>
            <person name="Lucas S.M."/>
            <person name="Mago R."/>
            <person name="Mauceli E."/>
            <person name="Morin E."/>
            <person name="Murat C."/>
            <person name="Pangilinan J.L."/>
            <person name="Park R."/>
            <person name="Pearson M."/>
            <person name="Quesneville H."/>
            <person name="Rouhier N."/>
            <person name="Sakthikumar S."/>
            <person name="Salamov A.A."/>
            <person name="Schmutz J."/>
            <person name="Selles B."/>
            <person name="Shapiro H."/>
            <person name="Tanguay P."/>
            <person name="Tuskan G.A."/>
            <person name="Henrissat B."/>
            <person name="Van de Peer Y."/>
            <person name="Rouze P."/>
            <person name="Ellis J.G."/>
            <person name="Dodds P.N."/>
            <person name="Schein J.E."/>
            <person name="Zhong S."/>
            <person name="Hamelin R.C."/>
            <person name="Grigoriev I.V."/>
            <person name="Szabo L.J."/>
            <person name="Martin F."/>
        </authorList>
    </citation>
    <scope>NUCLEOTIDE SEQUENCE [LARGE SCALE GENOMIC DNA]</scope>
    <source>
        <strain evidence="2">CRL 75-36-700-3 / race SCCL</strain>
    </source>
</reference>
<dbReference type="AlphaFoldDB" id="E3K2H6"/>
<dbReference type="Proteomes" id="UP000008783">
    <property type="component" value="Unassembled WGS sequence"/>
</dbReference>
<dbReference type="InParanoid" id="E3K2H6"/>
<name>E3K2H6_PUCGT</name>
<reference key="1">
    <citation type="submission" date="2007-01" db="EMBL/GenBank/DDBJ databases">
        <title>The Genome Sequence of Puccinia graminis f. sp. tritici Strain CRL 75-36-700-3.</title>
        <authorList>
            <consortium name="The Broad Institute Genome Sequencing Platform"/>
            <person name="Birren B."/>
            <person name="Lander E."/>
            <person name="Galagan J."/>
            <person name="Nusbaum C."/>
            <person name="Devon K."/>
            <person name="Cuomo C."/>
            <person name="Jaffe D."/>
            <person name="Butler J."/>
            <person name="Alvarez P."/>
            <person name="Gnerre S."/>
            <person name="Grabherr M."/>
            <person name="Mauceli E."/>
            <person name="Brockman W."/>
            <person name="Young S."/>
            <person name="LaButti K."/>
            <person name="Sykes S."/>
            <person name="DeCaprio D."/>
            <person name="Crawford M."/>
            <person name="Koehrsen M."/>
            <person name="Engels R."/>
            <person name="Montgomery P."/>
            <person name="Pearson M."/>
            <person name="Howarth C."/>
            <person name="Larson L."/>
            <person name="White J."/>
            <person name="Zeng Q."/>
            <person name="Kodira C."/>
            <person name="Yandava C."/>
            <person name="Alvarado L."/>
            <person name="O'Leary S."/>
            <person name="Szabo L."/>
            <person name="Dean R."/>
            <person name="Schein J."/>
        </authorList>
    </citation>
    <scope>NUCLEOTIDE SEQUENCE</scope>
    <source>
        <strain>CRL 75-36-700-3</strain>
    </source>
</reference>
<evidence type="ECO:0000313" key="2">
    <source>
        <dbReference type="Proteomes" id="UP000008783"/>
    </source>
</evidence>
<protein>
    <submittedName>
        <fullName evidence="1">Uncharacterized protein</fullName>
    </submittedName>
</protein>
<evidence type="ECO:0000313" key="1">
    <source>
        <dbReference type="EMBL" id="EFP78545.1"/>
    </source>
</evidence>
<sequence length="215" mass="24099">MQNGWMISFSPFLSYPLKICMYSQKAVGEATNLDSLTRSDQSIAGRGEKPIGIGSTPGLMHQRWRLDPRGCSAALAGPSPSDPGYDLQYMPSSCDMYMYIRLYYFKVLLVVLLHLTVPCAASNPRYFLCGHGEYKYCAYKDYSTQPMKYKFGPASQVTREGRSTCSVSQLPSKSIIDVCCDNPVGLLKPRRFGTELTVSDNDYKNRFKCREASPN</sequence>
<dbReference type="HOGENOM" id="CLU_1283828_0_0_1"/>
<dbReference type="RefSeq" id="XP_003322964.1">
    <property type="nucleotide sequence ID" value="XM_003322916.1"/>
</dbReference>
<gene>
    <name evidence="1" type="ORF">PGTG_04501</name>
</gene>
<accession>E3K2H6</accession>
<proteinExistence type="predicted"/>
<dbReference type="GeneID" id="10536309"/>
<dbReference type="VEuPathDB" id="FungiDB:PGTG_04501"/>
<keyword evidence="2" id="KW-1185">Reference proteome</keyword>
<dbReference type="EMBL" id="DS178270">
    <property type="protein sequence ID" value="EFP78545.1"/>
    <property type="molecule type" value="Genomic_DNA"/>
</dbReference>
<dbReference type="KEGG" id="pgr:PGTG_04501"/>